<evidence type="ECO:0000256" key="10">
    <source>
        <dbReference type="ARBA" id="ARBA00047384"/>
    </source>
</evidence>
<dbReference type="Pfam" id="PF22528">
    <property type="entry name" value="PRMT_C"/>
    <property type="match status" value="1"/>
</dbReference>
<dbReference type="SUPFAM" id="SSF53335">
    <property type="entry name" value="S-adenosyl-L-methionine-dependent methyltransferases"/>
    <property type="match status" value="1"/>
</dbReference>
<comment type="caution">
    <text evidence="16">The sequence shown here is derived from an EMBL/GenBank/DDBJ whole genome shotgun (WGS) entry which is preliminary data.</text>
</comment>
<evidence type="ECO:0000256" key="2">
    <source>
        <dbReference type="ARBA" id="ARBA00011925"/>
    </source>
</evidence>
<dbReference type="GO" id="GO:0005829">
    <property type="term" value="C:cytosol"/>
    <property type="evidence" value="ECO:0007669"/>
    <property type="project" value="UniProtKB-SubCell"/>
</dbReference>
<evidence type="ECO:0000259" key="14">
    <source>
        <dbReference type="Pfam" id="PF21137"/>
    </source>
</evidence>
<evidence type="ECO:0000256" key="9">
    <source>
        <dbReference type="ARBA" id="ARBA00022833"/>
    </source>
</evidence>
<feature type="domain" description="Protein arginine N-methyltransferase" evidence="15">
    <location>
        <begin position="376"/>
        <end position="431"/>
    </location>
</feature>
<comment type="subcellular location">
    <subcellularLocation>
        <location evidence="1">Cytoplasm</location>
        <location evidence="1">Cytosol</location>
    </subcellularLocation>
</comment>
<dbReference type="Gene3D" id="3.40.50.150">
    <property type="entry name" value="Vaccinia Virus protein VP39"/>
    <property type="match status" value="1"/>
</dbReference>
<dbReference type="PANTHER" id="PTHR11006">
    <property type="entry name" value="PROTEIN ARGININE N-METHYLTRANSFERASE"/>
    <property type="match status" value="1"/>
</dbReference>
<evidence type="ECO:0000256" key="3">
    <source>
        <dbReference type="ARBA" id="ARBA00022490"/>
    </source>
</evidence>
<dbReference type="GO" id="GO:0008270">
    <property type="term" value="F:zinc ion binding"/>
    <property type="evidence" value="ECO:0007669"/>
    <property type="project" value="UniProtKB-KW"/>
</dbReference>
<dbReference type="SUPFAM" id="SSF57667">
    <property type="entry name" value="beta-beta-alpha zinc fingers"/>
    <property type="match status" value="1"/>
</dbReference>
<dbReference type="Pfam" id="PF06325">
    <property type="entry name" value="PrmA"/>
    <property type="match status" value="1"/>
</dbReference>
<evidence type="ECO:0000256" key="1">
    <source>
        <dbReference type="ARBA" id="ARBA00004514"/>
    </source>
</evidence>
<accession>A0AAW2HSR6</accession>
<dbReference type="GO" id="GO:0042054">
    <property type="term" value="F:histone methyltransferase activity"/>
    <property type="evidence" value="ECO:0007669"/>
    <property type="project" value="TreeGrafter"/>
</dbReference>
<dbReference type="InterPro" id="IPR036236">
    <property type="entry name" value="Znf_C2H2_sf"/>
</dbReference>
<evidence type="ECO:0000256" key="12">
    <source>
        <dbReference type="PROSITE-ProRule" id="PRU01015"/>
    </source>
</evidence>
<evidence type="ECO:0000256" key="13">
    <source>
        <dbReference type="SAM" id="MobiDB-lite"/>
    </source>
</evidence>
<keyword evidence="8" id="KW-0863">Zinc-finger</keyword>
<dbReference type="FunFam" id="3.40.50.150:FF:000003">
    <property type="entry name" value="Blast:Protein arginine N-methyltransferase 1"/>
    <property type="match status" value="1"/>
</dbReference>
<evidence type="ECO:0000256" key="8">
    <source>
        <dbReference type="ARBA" id="ARBA00022771"/>
    </source>
</evidence>
<evidence type="ECO:0000259" key="15">
    <source>
        <dbReference type="Pfam" id="PF22528"/>
    </source>
</evidence>
<dbReference type="GO" id="GO:0035242">
    <property type="term" value="F:protein-arginine omega-N asymmetric methyltransferase activity"/>
    <property type="evidence" value="ECO:0007669"/>
    <property type="project" value="UniProtKB-EC"/>
</dbReference>
<evidence type="ECO:0000256" key="7">
    <source>
        <dbReference type="ARBA" id="ARBA00022723"/>
    </source>
</evidence>
<name>A0AAW2HSR6_9NEOP</name>
<dbReference type="CDD" id="cd02440">
    <property type="entry name" value="AdoMet_MTases"/>
    <property type="match status" value="1"/>
</dbReference>
<evidence type="ECO:0000256" key="11">
    <source>
        <dbReference type="ARBA" id="ARBA00049303"/>
    </source>
</evidence>
<keyword evidence="4 12" id="KW-0489">Methyltransferase</keyword>
<sequence>MDVSKEVQMADVQSNDSMDEDNSDNDDETWDEIDAESDSQIVCLFCPQVFKTMVVALEHCKIEHHFNLVDIKLRLNMDCYSYICMVNYIRKEGVTPDVLISAKEAPWLNESYLTPVLQDDPWLMFDFDGLESPLDNCMDPDTQFQFDGLNFANIKAENGVVTLSESNFAHFQQMLKYYMEQVQKKEHMLSAAFQQINEMKTVAAKIVCGDVTSEERELDRKISSMKLSEDNGYFRTYSHFGIHHEMLSDEVRTKSFRDAIIMNSSTFCNKTVLDIGCGSGILSMFAASANAEKVFGVDQSDIIFHATDIVRENNLTSKIDLIHGKVEDISLPVEKVDIIVSEWLGYFLLFEGMLDSVFYARDKFLKPDGLILPNRCCLFLTGLSDHASYEHMVGFWSNVYGYKMSCLAGEVFREALVSDVPAETVATSSCVSIRLKSLRTWN</sequence>
<dbReference type="InterPro" id="IPR025799">
    <property type="entry name" value="Arg_MeTrfase"/>
</dbReference>
<evidence type="ECO:0000256" key="6">
    <source>
        <dbReference type="ARBA" id="ARBA00022691"/>
    </source>
</evidence>
<reference evidence="16" key="1">
    <citation type="journal article" date="2024" name="Gigascience">
        <title>Chromosome-level genome of the poultry shaft louse Menopon gallinae provides insight into the host-switching and adaptive evolution of parasitic lice.</title>
        <authorList>
            <person name="Xu Y."/>
            <person name="Ma L."/>
            <person name="Liu S."/>
            <person name="Liang Y."/>
            <person name="Liu Q."/>
            <person name="He Z."/>
            <person name="Tian L."/>
            <person name="Duan Y."/>
            <person name="Cai W."/>
            <person name="Li H."/>
            <person name="Song F."/>
        </authorList>
    </citation>
    <scope>NUCLEOTIDE SEQUENCE</scope>
    <source>
        <strain evidence="16">Cailab_2023a</strain>
    </source>
</reference>
<keyword evidence="9" id="KW-0862">Zinc</keyword>
<dbReference type="EC" id="2.1.1.319" evidence="2"/>
<protein>
    <recommendedName>
        <fullName evidence="2">type I protein arginine methyltransferase</fullName>
        <ecNumber evidence="2">2.1.1.319</ecNumber>
    </recommendedName>
</protein>
<evidence type="ECO:0000256" key="5">
    <source>
        <dbReference type="ARBA" id="ARBA00022679"/>
    </source>
</evidence>
<dbReference type="AlphaFoldDB" id="A0AAW2HSR6"/>
<keyword evidence="5 12" id="KW-0808">Transferase</keyword>
<dbReference type="EMBL" id="JARGDH010000003">
    <property type="protein sequence ID" value="KAL0272907.1"/>
    <property type="molecule type" value="Genomic_DNA"/>
</dbReference>
<comment type="catalytic activity">
    <reaction evidence="10">
        <text>L-arginyl-[protein] + 2 S-adenosyl-L-methionine = N(omega),N(omega)-dimethyl-L-arginyl-[protein] + 2 S-adenosyl-L-homocysteine + 2 H(+)</text>
        <dbReference type="Rhea" id="RHEA:48096"/>
        <dbReference type="Rhea" id="RHEA-COMP:10532"/>
        <dbReference type="Rhea" id="RHEA-COMP:11991"/>
        <dbReference type="ChEBI" id="CHEBI:15378"/>
        <dbReference type="ChEBI" id="CHEBI:29965"/>
        <dbReference type="ChEBI" id="CHEBI:57856"/>
        <dbReference type="ChEBI" id="CHEBI:59789"/>
        <dbReference type="ChEBI" id="CHEBI:61897"/>
        <dbReference type="EC" id="2.1.1.319"/>
    </reaction>
    <physiologicalReaction direction="left-to-right" evidence="10">
        <dbReference type="Rhea" id="RHEA:48097"/>
    </physiologicalReaction>
</comment>
<dbReference type="InterPro" id="IPR029063">
    <property type="entry name" value="SAM-dependent_MTases_sf"/>
</dbReference>
<dbReference type="InterPro" id="IPR055135">
    <property type="entry name" value="PRMT_dom"/>
</dbReference>
<gene>
    <name evidence="16" type="ORF">PYX00_005721</name>
</gene>
<dbReference type="Gene3D" id="2.70.160.11">
    <property type="entry name" value="Hnrnp arginine n-methyltransferase1"/>
    <property type="match status" value="1"/>
</dbReference>
<proteinExistence type="predicted"/>
<feature type="compositionally biased region" description="Acidic residues" evidence="13">
    <location>
        <begin position="17"/>
        <end position="30"/>
    </location>
</feature>
<evidence type="ECO:0000313" key="16">
    <source>
        <dbReference type="EMBL" id="KAL0272907.1"/>
    </source>
</evidence>
<dbReference type="Pfam" id="PF21137">
    <property type="entry name" value="ANM3_C2H2_Zf"/>
    <property type="match status" value="1"/>
</dbReference>
<dbReference type="PANTHER" id="PTHR11006:SF53">
    <property type="entry name" value="PROTEIN ARGININE N-METHYLTRANSFERASE 3"/>
    <property type="match status" value="1"/>
</dbReference>
<keyword evidence="3" id="KW-0963">Cytoplasm</keyword>
<comment type="catalytic activity">
    <reaction evidence="11">
        <text>L-arginyl-[protein] + S-adenosyl-L-methionine = N(omega)-methyl-L-arginyl-[protein] + S-adenosyl-L-homocysteine + H(+)</text>
        <dbReference type="Rhea" id="RHEA:48100"/>
        <dbReference type="Rhea" id="RHEA-COMP:10532"/>
        <dbReference type="Rhea" id="RHEA-COMP:11990"/>
        <dbReference type="ChEBI" id="CHEBI:15378"/>
        <dbReference type="ChEBI" id="CHEBI:29965"/>
        <dbReference type="ChEBI" id="CHEBI:57856"/>
        <dbReference type="ChEBI" id="CHEBI:59789"/>
        <dbReference type="ChEBI" id="CHEBI:65280"/>
    </reaction>
    <physiologicalReaction direction="left-to-right" evidence="11">
        <dbReference type="Rhea" id="RHEA:48101"/>
    </physiologicalReaction>
</comment>
<feature type="domain" description="Protein arginine N-methyltransferase 3-like C2H2 zinc finger" evidence="14">
    <location>
        <begin position="74"/>
        <end position="115"/>
    </location>
</feature>
<dbReference type="InterPro" id="IPR049482">
    <property type="entry name" value="ANM3-like_C2H2_Zf"/>
</dbReference>
<feature type="region of interest" description="Disordered" evidence="13">
    <location>
        <begin position="1"/>
        <end position="30"/>
    </location>
</feature>
<keyword evidence="6 12" id="KW-0949">S-adenosyl-L-methionine</keyword>
<dbReference type="GO" id="GO:0032259">
    <property type="term" value="P:methylation"/>
    <property type="evidence" value="ECO:0007669"/>
    <property type="project" value="UniProtKB-KW"/>
</dbReference>
<dbReference type="GO" id="GO:0005634">
    <property type="term" value="C:nucleus"/>
    <property type="evidence" value="ECO:0007669"/>
    <property type="project" value="TreeGrafter"/>
</dbReference>
<dbReference type="PROSITE" id="PS51678">
    <property type="entry name" value="SAM_MT_PRMT"/>
    <property type="match status" value="1"/>
</dbReference>
<evidence type="ECO:0000256" key="4">
    <source>
        <dbReference type="ARBA" id="ARBA00022603"/>
    </source>
</evidence>
<organism evidence="16">
    <name type="scientific">Menopon gallinae</name>
    <name type="common">poultry shaft louse</name>
    <dbReference type="NCBI Taxonomy" id="328185"/>
    <lineage>
        <taxon>Eukaryota</taxon>
        <taxon>Metazoa</taxon>
        <taxon>Ecdysozoa</taxon>
        <taxon>Arthropoda</taxon>
        <taxon>Hexapoda</taxon>
        <taxon>Insecta</taxon>
        <taxon>Pterygota</taxon>
        <taxon>Neoptera</taxon>
        <taxon>Paraneoptera</taxon>
        <taxon>Psocodea</taxon>
        <taxon>Troctomorpha</taxon>
        <taxon>Phthiraptera</taxon>
        <taxon>Amblycera</taxon>
        <taxon>Menoponidae</taxon>
        <taxon>Menopon</taxon>
    </lineage>
</organism>
<keyword evidence="7" id="KW-0479">Metal-binding</keyword>